<dbReference type="PANTHER" id="PTHR31807:SF2">
    <property type="entry name" value="PROTEIN SNOWY COTYLEDON 3"/>
    <property type="match status" value="1"/>
</dbReference>
<feature type="region of interest" description="Disordered" evidence="2">
    <location>
        <begin position="295"/>
        <end position="327"/>
    </location>
</feature>
<dbReference type="GO" id="GO:0005880">
    <property type="term" value="C:nuclear microtubule"/>
    <property type="evidence" value="ECO:0007669"/>
    <property type="project" value="TreeGrafter"/>
</dbReference>
<dbReference type="GO" id="GO:0008017">
    <property type="term" value="F:microtubule binding"/>
    <property type="evidence" value="ECO:0007669"/>
    <property type="project" value="TreeGrafter"/>
</dbReference>
<organism evidence="3 4">
    <name type="scientific">Aquilegia coerulea</name>
    <name type="common">Rocky mountain columbine</name>
    <dbReference type="NCBI Taxonomy" id="218851"/>
    <lineage>
        <taxon>Eukaryota</taxon>
        <taxon>Viridiplantae</taxon>
        <taxon>Streptophyta</taxon>
        <taxon>Embryophyta</taxon>
        <taxon>Tracheophyta</taxon>
        <taxon>Spermatophyta</taxon>
        <taxon>Magnoliopsida</taxon>
        <taxon>Ranunculales</taxon>
        <taxon>Ranunculaceae</taxon>
        <taxon>Thalictroideae</taxon>
        <taxon>Aquilegia</taxon>
    </lineage>
</organism>
<name>A0A2G5CPE9_AQUCA</name>
<sequence length="612" mass="65695">MVVAVASSNNQTPRPPLLPESTDNGRRDFTSRKPKSREVTSRYLSSSSSITSTSSTSTSSNSSSTSNFSNVSRRSATPLASRTPSSSTTIKRAQSVERRRPVTPRPSLQQQQQLLTDSCSRPSNVGGVNVDGSVSVASKILFTSTRSLAVSFQGESFSLPISKTKPVPPPLILRKSTPERKRNGIIPARGGIGGDQVENSKPVDQHRWPARTRSVVNVNPLSRSLDISSEKKRFGVGVGVGSSNVVRALQQSMIDEGSRRSFDGRNVELVKSIQFPIDIDSIDGSIASDLIASDTESVSSGGSSGVHEWGGGLGRMRNVPPTPRGISVPARFWQETNSRMRRLHEPGSTLGMMATPKPNLTKRFSVESPALSPRSISSNRITASPLRGAVRPASPSKLMVSSTPSPSRGMLSPSRTRNATAGSAAAQLSNMPSILSFVGRGKIGENRIVDAHTLRLLYNRQLQWGFVNARGNAAMLVQRLTTEMTYLEECGLLDRELSSSLAGAIEALEASTLRLPIVGGARADIQNMKDAICSAVDVMQAMASSICSSLSKVVEVNNLAADLARVTRQEQALLDQCKDLLSTLAAMQVKESSLRTYILQLKRVPTSLTTQV</sequence>
<feature type="compositionally biased region" description="Polar residues" evidence="2">
    <location>
        <begin position="413"/>
        <end position="424"/>
    </location>
</feature>
<feature type="region of interest" description="Disordered" evidence="2">
    <location>
        <begin position="386"/>
        <end position="424"/>
    </location>
</feature>
<feature type="region of interest" description="Disordered" evidence="2">
    <location>
        <begin position="1"/>
        <end position="129"/>
    </location>
</feature>
<dbReference type="EMBL" id="KZ305059">
    <property type="protein sequence ID" value="PIA33173.1"/>
    <property type="molecule type" value="Genomic_DNA"/>
</dbReference>
<dbReference type="Pfam" id="PF04484">
    <property type="entry name" value="QWRF"/>
    <property type="match status" value="1"/>
</dbReference>
<dbReference type="GO" id="GO:0005737">
    <property type="term" value="C:cytoplasm"/>
    <property type="evidence" value="ECO:0007669"/>
    <property type="project" value="TreeGrafter"/>
</dbReference>
<evidence type="ECO:0000313" key="4">
    <source>
        <dbReference type="Proteomes" id="UP000230069"/>
    </source>
</evidence>
<evidence type="ECO:0000256" key="2">
    <source>
        <dbReference type="SAM" id="MobiDB-lite"/>
    </source>
</evidence>
<evidence type="ECO:0000313" key="3">
    <source>
        <dbReference type="EMBL" id="PIA33173.1"/>
    </source>
</evidence>
<dbReference type="InterPro" id="IPR007573">
    <property type="entry name" value="QWRF"/>
</dbReference>
<feature type="compositionally biased region" description="Polar residues" evidence="2">
    <location>
        <begin position="78"/>
        <end position="92"/>
    </location>
</feature>
<dbReference type="PANTHER" id="PTHR31807">
    <property type="entry name" value="AUGMIN FAMILY MEMBER"/>
    <property type="match status" value="1"/>
</dbReference>
<dbReference type="AlphaFoldDB" id="A0A2G5CPE9"/>
<keyword evidence="4" id="KW-1185">Reference proteome</keyword>
<dbReference type="GO" id="GO:0051225">
    <property type="term" value="P:spindle assembly"/>
    <property type="evidence" value="ECO:0007669"/>
    <property type="project" value="TreeGrafter"/>
</dbReference>
<dbReference type="OrthoDB" id="1924320at2759"/>
<reference evidence="3 4" key="1">
    <citation type="submission" date="2017-09" db="EMBL/GenBank/DDBJ databases">
        <title>WGS assembly of Aquilegia coerulea Goldsmith.</title>
        <authorList>
            <person name="Hodges S."/>
            <person name="Kramer E."/>
            <person name="Nordborg M."/>
            <person name="Tomkins J."/>
            <person name="Borevitz J."/>
            <person name="Derieg N."/>
            <person name="Yan J."/>
            <person name="Mihaltcheva S."/>
            <person name="Hayes R.D."/>
            <person name="Rokhsar D."/>
        </authorList>
    </citation>
    <scope>NUCLEOTIDE SEQUENCE [LARGE SCALE GENOMIC DNA]</scope>
    <source>
        <strain evidence="4">cv. Goldsmith</strain>
    </source>
</reference>
<comment type="similarity">
    <text evidence="1">Belongs to the QWRF family.</text>
</comment>
<gene>
    <name evidence="3" type="ORF">AQUCO_04200141v1</name>
</gene>
<dbReference type="Proteomes" id="UP000230069">
    <property type="component" value="Unassembled WGS sequence"/>
</dbReference>
<feature type="compositionally biased region" description="Gly residues" evidence="2">
    <location>
        <begin position="302"/>
        <end position="314"/>
    </location>
</feature>
<protein>
    <submittedName>
        <fullName evidence="3">Uncharacterized protein</fullName>
    </submittedName>
</protein>
<feature type="compositionally biased region" description="Basic and acidic residues" evidence="2">
    <location>
        <begin position="23"/>
        <end position="40"/>
    </location>
</feature>
<proteinExistence type="inferred from homology"/>
<feature type="compositionally biased region" description="Low complexity" evidence="2">
    <location>
        <begin position="41"/>
        <end position="75"/>
    </location>
</feature>
<feature type="compositionally biased region" description="Polar residues" evidence="2">
    <location>
        <begin position="1"/>
        <end position="12"/>
    </location>
</feature>
<evidence type="ECO:0000256" key="1">
    <source>
        <dbReference type="ARBA" id="ARBA00010016"/>
    </source>
</evidence>
<accession>A0A2G5CPE9</accession>